<name>A0ACC1I4P6_9FUNG</name>
<evidence type="ECO:0000313" key="1">
    <source>
        <dbReference type="EMBL" id="KAJ1887424.1"/>
    </source>
</evidence>
<comment type="caution">
    <text evidence="1">The sequence shown here is derived from an EMBL/GenBank/DDBJ whole genome shotgun (WGS) entry which is preliminary data.</text>
</comment>
<keyword evidence="2" id="KW-1185">Reference proteome</keyword>
<gene>
    <name evidence="1" type="ORF">LPJ66_009125</name>
</gene>
<protein>
    <submittedName>
        <fullName evidence="1">Uncharacterized protein</fullName>
    </submittedName>
</protein>
<feature type="non-terminal residue" evidence="1">
    <location>
        <position position="214"/>
    </location>
</feature>
<dbReference type="EMBL" id="JANBPG010001996">
    <property type="protein sequence ID" value="KAJ1887424.1"/>
    <property type="molecule type" value="Genomic_DNA"/>
</dbReference>
<evidence type="ECO:0000313" key="2">
    <source>
        <dbReference type="Proteomes" id="UP001150581"/>
    </source>
</evidence>
<sequence>MVLFVNVAALIMVTIAAKSQVTYASPHPQSPSADSAAPASTAAEDPNAQLQSQQPAHTAGEECDETKDRTACANESSLLFCSNNQWIEFSACSPGTVCKDGMCVHPGTESTEGTESTAESQSDNSEVGGAENTDATSSNPSQQSPSDAQTGGGEATDGAATADQSASSPAEAESTPESAESDSSSTDGGSGSSDTSSGDSGEHFGITCDKFSKA</sequence>
<reference evidence="1" key="1">
    <citation type="submission" date="2022-07" db="EMBL/GenBank/DDBJ databases">
        <title>Phylogenomic reconstructions and comparative analyses of Kickxellomycotina fungi.</title>
        <authorList>
            <person name="Reynolds N.K."/>
            <person name="Stajich J.E."/>
            <person name="Barry K."/>
            <person name="Grigoriev I.V."/>
            <person name="Crous P."/>
            <person name="Smith M.E."/>
        </authorList>
    </citation>
    <scope>NUCLEOTIDE SEQUENCE</scope>
    <source>
        <strain evidence="1">Benny 63K</strain>
    </source>
</reference>
<organism evidence="1 2">
    <name type="scientific">Kickxella alabastrina</name>
    <dbReference type="NCBI Taxonomy" id="61397"/>
    <lineage>
        <taxon>Eukaryota</taxon>
        <taxon>Fungi</taxon>
        <taxon>Fungi incertae sedis</taxon>
        <taxon>Zoopagomycota</taxon>
        <taxon>Kickxellomycotina</taxon>
        <taxon>Kickxellomycetes</taxon>
        <taxon>Kickxellales</taxon>
        <taxon>Kickxellaceae</taxon>
        <taxon>Kickxella</taxon>
    </lineage>
</organism>
<accession>A0ACC1I4P6</accession>
<dbReference type="Proteomes" id="UP001150581">
    <property type="component" value="Unassembled WGS sequence"/>
</dbReference>
<proteinExistence type="predicted"/>